<keyword evidence="2" id="KW-1185">Reference proteome</keyword>
<organism evidence="1 2">
    <name type="scientific">Hibiscus sabdariffa</name>
    <name type="common">roselle</name>
    <dbReference type="NCBI Taxonomy" id="183260"/>
    <lineage>
        <taxon>Eukaryota</taxon>
        <taxon>Viridiplantae</taxon>
        <taxon>Streptophyta</taxon>
        <taxon>Embryophyta</taxon>
        <taxon>Tracheophyta</taxon>
        <taxon>Spermatophyta</taxon>
        <taxon>Magnoliopsida</taxon>
        <taxon>eudicotyledons</taxon>
        <taxon>Gunneridae</taxon>
        <taxon>Pentapetalae</taxon>
        <taxon>rosids</taxon>
        <taxon>malvids</taxon>
        <taxon>Malvales</taxon>
        <taxon>Malvaceae</taxon>
        <taxon>Malvoideae</taxon>
        <taxon>Hibiscus</taxon>
    </lineage>
</organism>
<proteinExistence type="predicted"/>
<comment type="caution">
    <text evidence="1">The sequence shown here is derived from an EMBL/GenBank/DDBJ whole genome shotgun (WGS) entry which is preliminary data.</text>
</comment>
<name>A0ABR2B5R2_9ROSI</name>
<protein>
    <submittedName>
        <fullName evidence="1">Uncharacterized protein</fullName>
    </submittedName>
</protein>
<evidence type="ECO:0000313" key="1">
    <source>
        <dbReference type="EMBL" id="KAK8502241.1"/>
    </source>
</evidence>
<dbReference type="Proteomes" id="UP001472677">
    <property type="component" value="Unassembled WGS sequence"/>
</dbReference>
<sequence>MPLRRETRANVGQADVGTNAGKEHVPPPPPPPQDIEVSLGERKKEDASKRAADSSAIRKLSKKARDKRFRLDRRLGGFGRGPREQSVARAGVGVPFCDKCDR</sequence>
<accession>A0ABR2B5R2</accession>
<gene>
    <name evidence="1" type="ORF">V6N12_038559</name>
</gene>
<evidence type="ECO:0000313" key="2">
    <source>
        <dbReference type="Proteomes" id="UP001472677"/>
    </source>
</evidence>
<dbReference type="EMBL" id="JBBPBM010000174">
    <property type="protein sequence ID" value="KAK8502241.1"/>
    <property type="molecule type" value="Genomic_DNA"/>
</dbReference>
<reference evidence="1 2" key="1">
    <citation type="journal article" date="2024" name="G3 (Bethesda)">
        <title>Genome assembly of Hibiscus sabdariffa L. provides insights into metabolisms of medicinal natural products.</title>
        <authorList>
            <person name="Kim T."/>
        </authorList>
    </citation>
    <scope>NUCLEOTIDE SEQUENCE [LARGE SCALE GENOMIC DNA]</scope>
    <source>
        <strain evidence="1">TK-2024</strain>
        <tissue evidence="1">Old leaves</tissue>
    </source>
</reference>